<evidence type="ECO:0000259" key="6">
    <source>
        <dbReference type="Pfam" id="PF11699"/>
    </source>
</evidence>
<name>A0ABX8I6E4_9ASCO</name>
<evidence type="ECO:0000256" key="2">
    <source>
        <dbReference type="ARBA" id="ARBA00010291"/>
    </source>
</evidence>
<dbReference type="PANTHER" id="PTHR16684">
    <property type="entry name" value="CENTROMERE PROTEIN C"/>
    <property type="match status" value="1"/>
</dbReference>
<dbReference type="InterPro" id="IPR015943">
    <property type="entry name" value="WD40/YVTN_repeat-like_dom_sf"/>
</dbReference>
<dbReference type="InterPro" id="IPR025974">
    <property type="entry name" value="Mif2/CENP-C_cupin"/>
</dbReference>
<dbReference type="SUPFAM" id="SSF51182">
    <property type="entry name" value="RmlC-like cupins"/>
    <property type="match status" value="1"/>
</dbReference>
<dbReference type="InterPro" id="IPR028386">
    <property type="entry name" value="CENP-C/Mif2/cnp3"/>
</dbReference>
<protein>
    <recommendedName>
        <fullName evidence="6">Mif2/CENP-C cupin domain-containing protein</fullName>
    </recommendedName>
</protein>
<feature type="compositionally biased region" description="Basic and acidic residues" evidence="5">
    <location>
        <begin position="571"/>
        <end position="587"/>
    </location>
</feature>
<sequence>MPMTETEFALTLNSLNSHRSNATGSRQSQRLTSFQSRRLQNIWAAEGSYNPRINLIGASRTNQSHAGLPLQHSQSRSRNLDEGLGFLAADFSIEPFEGDDVENTVLNPTRSTQADITETRHHNDRTNQTWLADAQSIGVDQVSEYLYNGRSFYEVDESCLETENTGLFVRHNPAELYNDSLDLRLLSVQQLDGLRDSLPFKNNLSVFMDDNDLVEPLLVVACESSLLFYTALLHDATSTDQPETPLFRFDSRPLSTSPNDLRAAVSHINPHTINYLKYDSSWMDHSVLAACTDDGRILIWRCNSVVPDYELRLGSSCWCVDFATCGDSQGSYHYVAIGSCNDHLVKLFYYSSEEDSFKAIESFPMNHNIPEVSILDYHIGDDVHEVYVCIACISGDVFTAVFRFDPKNFQNARCEKLSNAKLYNDCWTAKPIADRYFLPVNSFRALTGAHYRDEQILETNLEVTSFGSDGDNMLDAHADDFQDITFEDLEKGSSNDDLSQKSFKMKEFTKEMAVGNATSPKQLKTLELRPPTKSSTYEVDAVSEDMAPSERPHKSDSPQASSLEGSPVKFGSRDHSKLTSNVSKDDQFEWDNDNQISDDDDFDNTQDELFEEVAGTHSSLPSPPPESTSLRRSKRTRVKPLDFWRNERIVYTRADEGFISEKDNTLINDLKKIPLQEITEIIHVKDTDPKPKKRKMTRKSQKKGETVKKDESLDPLWFNEGVKEVEVFLDDDTSAKQEVAWTATGVSFRDTGDNDKTEYFSAAPLFRSSKGSISSGLINLPENGYKSLRSSNDMTCIFHVTQGRIEVELNQDRFVVLTGCSFIVPNSNIYSLRNVGQESATLFFVQCRE</sequence>
<dbReference type="CDD" id="cd06993">
    <property type="entry name" value="cupin_CENP-C_C"/>
    <property type="match status" value="1"/>
</dbReference>
<dbReference type="EMBL" id="CP076663">
    <property type="protein sequence ID" value="QWU88864.1"/>
    <property type="molecule type" value="Genomic_DNA"/>
</dbReference>
<dbReference type="InterPro" id="IPR014839">
    <property type="entry name" value="Crt10"/>
</dbReference>
<dbReference type="InterPro" id="IPR014710">
    <property type="entry name" value="RmlC-like_jellyroll"/>
</dbReference>
<organism evidence="7 8">
    <name type="scientific">Candidozyma haemuli</name>
    <dbReference type="NCBI Taxonomy" id="45357"/>
    <lineage>
        <taxon>Eukaryota</taxon>
        <taxon>Fungi</taxon>
        <taxon>Dikarya</taxon>
        <taxon>Ascomycota</taxon>
        <taxon>Saccharomycotina</taxon>
        <taxon>Pichiomycetes</taxon>
        <taxon>Metschnikowiaceae</taxon>
        <taxon>Candidozyma</taxon>
    </lineage>
</organism>
<keyword evidence="3" id="KW-0238">DNA-binding</keyword>
<evidence type="ECO:0000256" key="3">
    <source>
        <dbReference type="ARBA" id="ARBA00023125"/>
    </source>
</evidence>
<keyword evidence="4" id="KW-0539">Nucleus</keyword>
<dbReference type="Pfam" id="PF11699">
    <property type="entry name" value="CENP-C_C"/>
    <property type="match status" value="1"/>
</dbReference>
<feature type="compositionally biased region" description="Basic residues" evidence="5">
    <location>
        <begin position="691"/>
        <end position="701"/>
    </location>
</feature>
<dbReference type="SUPFAM" id="SSF50978">
    <property type="entry name" value="WD40 repeat-like"/>
    <property type="match status" value="1"/>
</dbReference>
<proteinExistence type="inferred from homology"/>
<feature type="domain" description="Mif2/CENP-C cupin" evidence="6">
    <location>
        <begin position="768"/>
        <end position="846"/>
    </location>
</feature>
<dbReference type="Proteomes" id="UP000825434">
    <property type="component" value="Chromosome 3"/>
</dbReference>
<evidence type="ECO:0000256" key="4">
    <source>
        <dbReference type="ARBA" id="ARBA00023242"/>
    </source>
</evidence>
<evidence type="ECO:0000256" key="1">
    <source>
        <dbReference type="ARBA" id="ARBA00004123"/>
    </source>
</evidence>
<dbReference type="InterPro" id="IPR036322">
    <property type="entry name" value="WD40_repeat_dom_sf"/>
</dbReference>
<dbReference type="Gene3D" id="2.60.120.10">
    <property type="entry name" value="Jelly Rolls"/>
    <property type="match status" value="1"/>
</dbReference>
<evidence type="ECO:0000256" key="5">
    <source>
        <dbReference type="SAM" id="MobiDB-lite"/>
    </source>
</evidence>
<feature type="region of interest" description="Disordered" evidence="5">
    <location>
        <begin position="514"/>
        <end position="634"/>
    </location>
</feature>
<accession>A0ABX8I6E4</accession>
<evidence type="ECO:0000313" key="8">
    <source>
        <dbReference type="Proteomes" id="UP000825434"/>
    </source>
</evidence>
<feature type="compositionally biased region" description="Acidic residues" evidence="5">
    <location>
        <begin position="588"/>
        <end position="611"/>
    </location>
</feature>
<comment type="subcellular location">
    <subcellularLocation>
        <location evidence="1">Nucleus</location>
    </subcellularLocation>
</comment>
<dbReference type="Pfam" id="PF08728">
    <property type="entry name" value="CRT10"/>
    <property type="match status" value="1"/>
</dbReference>
<keyword evidence="8" id="KW-1185">Reference proteome</keyword>
<gene>
    <name evidence="7" type="ORF">CA3LBN_003172</name>
</gene>
<feature type="region of interest" description="Disordered" evidence="5">
    <location>
        <begin position="686"/>
        <end position="708"/>
    </location>
</feature>
<comment type="similarity">
    <text evidence="2">Belongs to the CENP-C/MIF2 family.</text>
</comment>
<reference evidence="7 8" key="1">
    <citation type="submission" date="2021-06" db="EMBL/GenBank/DDBJ databases">
        <title>Candida outbreak in Lebanon.</title>
        <authorList>
            <person name="Finianos M."/>
        </authorList>
    </citation>
    <scope>NUCLEOTIDE SEQUENCE [LARGE SCALE GENOMIC DNA]</scope>
    <source>
        <strain evidence="7">CA3LBN</strain>
    </source>
</reference>
<dbReference type="InterPro" id="IPR011051">
    <property type="entry name" value="RmlC_Cupin_sf"/>
</dbReference>
<dbReference type="Gene3D" id="2.130.10.10">
    <property type="entry name" value="YVTN repeat-like/Quinoprotein amine dehydrogenase"/>
    <property type="match status" value="1"/>
</dbReference>
<dbReference type="PANTHER" id="PTHR16684:SF11">
    <property type="entry name" value="CENTROMERE PROTEIN C"/>
    <property type="match status" value="1"/>
</dbReference>
<evidence type="ECO:0000313" key="7">
    <source>
        <dbReference type="EMBL" id="QWU88864.1"/>
    </source>
</evidence>